<dbReference type="InterPro" id="IPR036390">
    <property type="entry name" value="WH_DNA-bd_sf"/>
</dbReference>
<dbReference type="Gene3D" id="1.10.10.10">
    <property type="entry name" value="Winged helix-like DNA-binding domain superfamily/Winged helix DNA-binding domain"/>
    <property type="match status" value="1"/>
</dbReference>
<dbReference type="PROSITE" id="PS50956">
    <property type="entry name" value="HTH_ASNC_2"/>
    <property type="match status" value="1"/>
</dbReference>
<dbReference type="AlphaFoldDB" id="A0A376ADP8"/>
<dbReference type="PRINTS" id="PR00033">
    <property type="entry name" value="HTHASNC"/>
</dbReference>
<evidence type="ECO:0000256" key="2">
    <source>
        <dbReference type="ARBA" id="ARBA00023125"/>
    </source>
</evidence>
<name>A0A376ADP8_9HYPH</name>
<accession>A0A376ADP8</accession>
<evidence type="ECO:0000313" key="6">
    <source>
        <dbReference type="Proteomes" id="UP000254764"/>
    </source>
</evidence>
<dbReference type="GO" id="GO:0005829">
    <property type="term" value="C:cytosol"/>
    <property type="evidence" value="ECO:0007669"/>
    <property type="project" value="TreeGrafter"/>
</dbReference>
<dbReference type="InterPro" id="IPR019888">
    <property type="entry name" value="Tscrpt_reg_AsnC-like"/>
</dbReference>
<keyword evidence="1" id="KW-0805">Transcription regulation</keyword>
<dbReference type="EMBL" id="UEYP01000001">
    <property type="protein sequence ID" value="SSC65979.1"/>
    <property type="molecule type" value="Genomic_DNA"/>
</dbReference>
<dbReference type="CDD" id="cd00090">
    <property type="entry name" value="HTH_ARSR"/>
    <property type="match status" value="1"/>
</dbReference>
<dbReference type="SMART" id="SM00344">
    <property type="entry name" value="HTH_ASNC"/>
    <property type="match status" value="1"/>
</dbReference>
<dbReference type="OrthoDB" id="9812082at2"/>
<dbReference type="GO" id="GO:0043200">
    <property type="term" value="P:response to amino acid"/>
    <property type="evidence" value="ECO:0007669"/>
    <property type="project" value="TreeGrafter"/>
</dbReference>
<dbReference type="PANTHER" id="PTHR30154:SF34">
    <property type="entry name" value="TRANSCRIPTIONAL REGULATOR AZLB"/>
    <property type="match status" value="1"/>
</dbReference>
<evidence type="ECO:0000256" key="1">
    <source>
        <dbReference type="ARBA" id="ARBA00023015"/>
    </source>
</evidence>
<reference evidence="6" key="1">
    <citation type="submission" date="2018-07" db="EMBL/GenBank/DDBJ databases">
        <authorList>
            <person name="Peiro R."/>
            <person name="Begona"/>
            <person name="Cbmso G."/>
            <person name="Lopez M."/>
            <person name="Gonzalez S."/>
        </authorList>
    </citation>
    <scope>NUCLEOTIDE SEQUENCE [LARGE SCALE GENOMIC DNA]</scope>
</reference>
<evidence type="ECO:0000313" key="5">
    <source>
        <dbReference type="EMBL" id="SSC65979.1"/>
    </source>
</evidence>
<keyword evidence="2" id="KW-0238">DNA-binding</keyword>
<dbReference type="InterPro" id="IPR011008">
    <property type="entry name" value="Dimeric_a/b-barrel"/>
</dbReference>
<gene>
    <name evidence="5" type="ORF">RHIZ70_1687</name>
</gene>
<dbReference type="InterPro" id="IPR000485">
    <property type="entry name" value="AsnC-type_HTH_dom"/>
</dbReference>
<dbReference type="InterPro" id="IPR011991">
    <property type="entry name" value="ArsR-like_HTH"/>
</dbReference>
<dbReference type="SUPFAM" id="SSF54909">
    <property type="entry name" value="Dimeric alpha+beta barrel"/>
    <property type="match status" value="1"/>
</dbReference>
<dbReference type="RefSeq" id="WP_115668981.1">
    <property type="nucleotide sequence ID" value="NZ_UEYP01000001.1"/>
</dbReference>
<proteinExistence type="predicted"/>
<dbReference type="Gene3D" id="3.30.70.920">
    <property type="match status" value="1"/>
</dbReference>
<dbReference type="GO" id="GO:0006355">
    <property type="term" value="P:regulation of DNA-templated transcription"/>
    <property type="evidence" value="ECO:0007669"/>
    <property type="project" value="UniProtKB-ARBA"/>
</dbReference>
<organism evidence="5 6">
    <name type="scientific">Ciceribacter selenitireducens ATCC BAA-1503</name>
    <dbReference type="NCBI Taxonomy" id="1336235"/>
    <lineage>
        <taxon>Bacteria</taxon>
        <taxon>Pseudomonadati</taxon>
        <taxon>Pseudomonadota</taxon>
        <taxon>Alphaproteobacteria</taxon>
        <taxon>Hyphomicrobiales</taxon>
        <taxon>Rhizobiaceae</taxon>
        <taxon>Ciceribacter</taxon>
    </lineage>
</organism>
<dbReference type="PANTHER" id="PTHR30154">
    <property type="entry name" value="LEUCINE-RESPONSIVE REGULATORY PROTEIN"/>
    <property type="match status" value="1"/>
</dbReference>
<evidence type="ECO:0000259" key="4">
    <source>
        <dbReference type="PROSITE" id="PS50956"/>
    </source>
</evidence>
<dbReference type="Pfam" id="PF01037">
    <property type="entry name" value="AsnC_trans_reg"/>
    <property type="match status" value="1"/>
</dbReference>
<dbReference type="Pfam" id="PF13412">
    <property type="entry name" value="HTH_24"/>
    <property type="match status" value="1"/>
</dbReference>
<evidence type="ECO:0000256" key="3">
    <source>
        <dbReference type="ARBA" id="ARBA00023163"/>
    </source>
</evidence>
<protein>
    <recommendedName>
        <fullName evidence="4">HTH asnC-type domain-containing protein</fullName>
    </recommendedName>
</protein>
<dbReference type="GO" id="GO:0043565">
    <property type="term" value="F:sequence-specific DNA binding"/>
    <property type="evidence" value="ECO:0007669"/>
    <property type="project" value="InterPro"/>
</dbReference>
<dbReference type="InterPro" id="IPR036388">
    <property type="entry name" value="WH-like_DNA-bd_sf"/>
</dbReference>
<feature type="domain" description="HTH asnC-type" evidence="4">
    <location>
        <begin position="5"/>
        <end position="66"/>
    </location>
</feature>
<dbReference type="SUPFAM" id="SSF46785">
    <property type="entry name" value="Winged helix' DNA-binding domain"/>
    <property type="match status" value="1"/>
</dbReference>
<keyword evidence="6" id="KW-1185">Reference proteome</keyword>
<sequence length="154" mass="17283">MGQILDSTDRKILTQLLKDARQQNTQLAEAVGLSPPPCWKRVSRLEQAGIIRGYTAVLDMEKLGYPEIALIDITLENHAHYPLEGVCEKLAALPEVLEVHITTGDFDCFIKVAISDTGALERFLREKLYMIDGVRGTRTSLSLRRFKDVQSTLI</sequence>
<keyword evidence="3" id="KW-0804">Transcription</keyword>
<dbReference type="Proteomes" id="UP000254764">
    <property type="component" value="Unassembled WGS sequence"/>
</dbReference>
<dbReference type="InterPro" id="IPR019887">
    <property type="entry name" value="Tscrpt_reg_AsnC/Lrp_C"/>
</dbReference>